<gene>
    <name evidence="8" type="ORF">M0R45_023028</name>
</gene>
<dbReference type="GO" id="GO:0003690">
    <property type="term" value="F:double-stranded DNA binding"/>
    <property type="evidence" value="ECO:0007669"/>
    <property type="project" value="TreeGrafter"/>
</dbReference>
<feature type="compositionally biased region" description="Pro residues" evidence="6">
    <location>
        <begin position="1"/>
        <end position="27"/>
    </location>
</feature>
<dbReference type="InterPro" id="IPR017956">
    <property type="entry name" value="AT_hook_DNA-bd_motif"/>
</dbReference>
<evidence type="ECO:0000256" key="3">
    <source>
        <dbReference type="ARBA" id="ARBA00022454"/>
    </source>
</evidence>
<feature type="region of interest" description="Disordered" evidence="6">
    <location>
        <begin position="129"/>
        <end position="438"/>
    </location>
</feature>
<dbReference type="InterPro" id="IPR005818">
    <property type="entry name" value="Histone_H1/H5_H15"/>
</dbReference>
<organism evidence="8 9">
    <name type="scientific">Rubus argutus</name>
    <name type="common">Southern blackberry</name>
    <dbReference type="NCBI Taxonomy" id="59490"/>
    <lineage>
        <taxon>Eukaryota</taxon>
        <taxon>Viridiplantae</taxon>
        <taxon>Streptophyta</taxon>
        <taxon>Embryophyta</taxon>
        <taxon>Tracheophyta</taxon>
        <taxon>Spermatophyta</taxon>
        <taxon>Magnoliopsida</taxon>
        <taxon>eudicotyledons</taxon>
        <taxon>Gunneridae</taxon>
        <taxon>Pentapetalae</taxon>
        <taxon>rosids</taxon>
        <taxon>fabids</taxon>
        <taxon>Rosales</taxon>
        <taxon>Rosaceae</taxon>
        <taxon>Rosoideae</taxon>
        <taxon>Rosoideae incertae sedis</taxon>
        <taxon>Rubus</taxon>
    </lineage>
</organism>
<evidence type="ECO:0000256" key="2">
    <source>
        <dbReference type="ARBA" id="ARBA00004286"/>
    </source>
</evidence>
<name>A0AAW1WM98_RUBAR</name>
<evidence type="ECO:0000256" key="5">
    <source>
        <dbReference type="ARBA" id="ARBA00023242"/>
    </source>
</evidence>
<dbReference type="PRINTS" id="PR00624">
    <property type="entry name" value="HISTONEH5"/>
</dbReference>
<dbReference type="InterPro" id="IPR036390">
    <property type="entry name" value="WH_DNA-bd_sf"/>
</dbReference>
<dbReference type="Proteomes" id="UP001457282">
    <property type="component" value="Unassembled WGS sequence"/>
</dbReference>
<dbReference type="GO" id="GO:0030527">
    <property type="term" value="F:structural constituent of chromatin"/>
    <property type="evidence" value="ECO:0007669"/>
    <property type="project" value="InterPro"/>
</dbReference>
<reference evidence="8 9" key="1">
    <citation type="journal article" date="2023" name="G3 (Bethesda)">
        <title>A chromosome-length genome assembly and annotation of blackberry (Rubus argutus, cv. 'Hillquist').</title>
        <authorList>
            <person name="Bruna T."/>
            <person name="Aryal R."/>
            <person name="Dudchenko O."/>
            <person name="Sargent D.J."/>
            <person name="Mead D."/>
            <person name="Buti M."/>
            <person name="Cavallini A."/>
            <person name="Hytonen T."/>
            <person name="Andres J."/>
            <person name="Pham M."/>
            <person name="Weisz D."/>
            <person name="Mascagni F."/>
            <person name="Usai G."/>
            <person name="Natali L."/>
            <person name="Bassil N."/>
            <person name="Fernandez G.E."/>
            <person name="Lomsadze A."/>
            <person name="Armour M."/>
            <person name="Olukolu B."/>
            <person name="Poorten T."/>
            <person name="Britton C."/>
            <person name="Davik J."/>
            <person name="Ashrafi H."/>
            <person name="Aiden E.L."/>
            <person name="Borodovsky M."/>
            <person name="Worthington M."/>
        </authorList>
    </citation>
    <scope>NUCLEOTIDE SEQUENCE [LARGE SCALE GENOMIC DNA]</scope>
    <source>
        <strain evidence="8">PI 553951</strain>
    </source>
</reference>
<dbReference type="PROSITE" id="PS51504">
    <property type="entry name" value="H15"/>
    <property type="match status" value="1"/>
</dbReference>
<comment type="subcellular location">
    <subcellularLocation>
        <location evidence="2">Chromosome</location>
    </subcellularLocation>
    <subcellularLocation>
        <location evidence="1">Nucleus</location>
    </subcellularLocation>
</comment>
<evidence type="ECO:0000313" key="8">
    <source>
        <dbReference type="EMBL" id="KAK9925763.1"/>
    </source>
</evidence>
<evidence type="ECO:0000256" key="4">
    <source>
        <dbReference type="ARBA" id="ARBA00023125"/>
    </source>
</evidence>
<feature type="compositionally biased region" description="Low complexity" evidence="6">
    <location>
        <begin position="229"/>
        <end position="255"/>
    </location>
</feature>
<evidence type="ECO:0000256" key="1">
    <source>
        <dbReference type="ARBA" id="ARBA00004123"/>
    </source>
</evidence>
<keyword evidence="9" id="KW-1185">Reference proteome</keyword>
<evidence type="ECO:0000256" key="6">
    <source>
        <dbReference type="SAM" id="MobiDB-lite"/>
    </source>
</evidence>
<comment type="caution">
    <text evidence="8">The sequence shown here is derived from an EMBL/GenBank/DDBJ whole genome shotgun (WGS) entry which is preliminary data.</text>
</comment>
<dbReference type="GO" id="GO:0006334">
    <property type="term" value="P:nucleosome assembly"/>
    <property type="evidence" value="ECO:0007669"/>
    <property type="project" value="InterPro"/>
</dbReference>
<dbReference type="PRINTS" id="PR00929">
    <property type="entry name" value="ATHOOK"/>
</dbReference>
<dbReference type="AlphaFoldDB" id="A0AAW1WM98"/>
<dbReference type="GO" id="GO:0005730">
    <property type="term" value="C:nucleolus"/>
    <property type="evidence" value="ECO:0007669"/>
    <property type="project" value="TreeGrafter"/>
</dbReference>
<proteinExistence type="predicted"/>
<feature type="compositionally biased region" description="Basic residues" evidence="6">
    <location>
        <begin position="307"/>
        <end position="317"/>
    </location>
</feature>
<feature type="region of interest" description="Disordered" evidence="6">
    <location>
        <begin position="1"/>
        <end position="67"/>
    </location>
</feature>
<keyword evidence="3" id="KW-0158">Chromosome</keyword>
<dbReference type="InterPro" id="IPR036388">
    <property type="entry name" value="WH-like_DNA-bd_sf"/>
</dbReference>
<sequence length="506" mass="53947">MDPPPPPNPYPPPIPTPIFSDVPPPPTAATADDPTHAAAAVEAGNNTATTHVAANPSPTPAPSFNHPPYAEMIYTAIAALKERDGSSRRAIAKYIEQVYPSLPPTHSALLTHHLKRLKNSGHLEMVKKSYKIPGPPRSDASLPPPTDSAAPPTSPLVSPRGRGRPPKPKSIPDQPLPIIQQQHQQQPPIIQQQQQLPILQQPIPIPQQPIPIPQQPISVPHQPIPIPQHPNFQSFLLQQQSFPEPNVQVQQQQQQPNSQPMLVALGLVDEPKKRPGRPRKAPVLGIAQGSPVVSPKRGRGRPPGSRLSKKRPGRPPKPKTVSAVLGPNGLVKRRPGRPSKAEPRTVFIPYATNVPIIGAFEQSNGPSAAVPQPAPRPRGRPKKDGSAASSSGGNGSGKRRGRPPLVPGVERPKLSRSGRPVGRPKKDASLATSAAPDPNLAANAELKRKLEYFQIRVGQAVGVLKPYLNNESAVGAAAAIQELEGLATMDVSAPLNIATQQPVLQS</sequence>
<dbReference type="CDD" id="cd00073">
    <property type="entry name" value="H15"/>
    <property type="match status" value="1"/>
</dbReference>
<evidence type="ECO:0000313" key="9">
    <source>
        <dbReference type="Proteomes" id="UP001457282"/>
    </source>
</evidence>
<dbReference type="EMBL" id="JBEDUW010000005">
    <property type="protein sequence ID" value="KAK9925763.1"/>
    <property type="molecule type" value="Genomic_DNA"/>
</dbReference>
<evidence type="ECO:0000259" key="7">
    <source>
        <dbReference type="PROSITE" id="PS51504"/>
    </source>
</evidence>
<accession>A0AAW1WM98</accession>
<keyword evidence="4" id="KW-0238">DNA-binding</keyword>
<dbReference type="Pfam" id="PF00538">
    <property type="entry name" value="Linker_histone"/>
    <property type="match status" value="1"/>
</dbReference>
<dbReference type="InterPro" id="IPR005819">
    <property type="entry name" value="H1/H5"/>
</dbReference>
<dbReference type="Gene3D" id="1.10.10.10">
    <property type="entry name" value="Winged helix-like DNA-binding domain superfamily/Winged helix DNA-binding domain"/>
    <property type="match status" value="1"/>
</dbReference>
<dbReference type="GO" id="GO:0000786">
    <property type="term" value="C:nucleosome"/>
    <property type="evidence" value="ECO:0007669"/>
    <property type="project" value="InterPro"/>
</dbReference>
<feature type="compositionally biased region" description="Low complexity" evidence="6">
    <location>
        <begin position="171"/>
        <end position="202"/>
    </location>
</feature>
<dbReference type="FunFam" id="1.10.10.10:FF:000637">
    <property type="entry name" value="Histone H1.2"/>
    <property type="match status" value="1"/>
</dbReference>
<dbReference type="SMART" id="SM00384">
    <property type="entry name" value="AT_hook"/>
    <property type="match status" value="8"/>
</dbReference>
<dbReference type="PANTHER" id="PTHR11467">
    <property type="entry name" value="HISTONE H1"/>
    <property type="match status" value="1"/>
</dbReference>
<feature type="compositionally biased region" description="Low complexity" evidence="6">
    <location>
        <begin position="28"/>
        <end position="50"/>
    </location>
</feature>
<feature type="compositionally biased region" description="Pro residues" evidence="6">
    <location>
        <begin position="203"/>
        <end position="214"/>
    </location>
</feature>
<dbReference type="SUPFAM" id="SSF46785">
    <property type="entry name" value="Winged helix' DNA-binding domain"/>
    <property type="match status" value="1"/>
</dbReference>
<protein>
    <recommendedName>
        <fullName evidence="7">H15 domain-containing protein</fullName>
    </recommendedName>
</protein>
<dbReference type="GO" id="GO:0031492">
    <property type="term" value="F:nucleosomal DNA binding"/>
    <property type="evidence" value="ECO:0007669"/>
    <property type="project" value="TreeGrafter"/>
</dbReference>
<dbReference type="PANTHER" id="PTHR11467:SF29">
    <property type="entry name" value="OS03G0711600 PROTEIN"/>
    <property type="match status" value="1"/>
</dbReference>
<keyword evidence="5" id="KW-0539">Nucleus</keyword>
<dbReference type="GO" id="GO:0045910">
    <property type="term" value="P:negative regulation of DNA recombination"/>
    <property type="evidence" value="ECO:0007669"/>
    <property type="project" value="TreeGrafter"/>
</dbReference>
<dbReference type="GO" id="GO:0030261">
    <property type="term" value="P:chromosome condensation"/>
    <property type="evidence" value="ECO:0007669"/>
    <property type="project" value="TreeGrafter"/>
</dbReference>
<dbReference type="SMART" id="SM00526">
    <property type="entry name" value="H15"/>
    <property type="match status" value="1"/>
</dbReference>
<feature type="domain" description="H15" evidence="7">
    <location>
        <begin position="65"/>
        <end position="134"/>
    </location>
</feature>
<feature type="compositionally biased region" description="Low complexity" evidence="6">
    <location>
        <begin position="147"/>
        <end position="160"/>
    </location>
</feature>